<dbReference type="InterPro" id="IPR002818">
    <property type="entry name" value="DJ-1/PfpI"/>
</dbReference>
<organism evidence="2 3">
    <name type="scientific">Penicillium digitatum</name>
    <name type="common">Green mold</name>
    <dbReference type="NCBI Taxonomy" id="36651"/>
    <lineage>
        <taxon>Eukaryota</taxon>
        <taxon>Fungi</taxon>
        <taxon>Dikarya</taxon>
        <taxon>Ascomycota</taxon>
        <taxon>Pezizomycotina</taxon>
        <taxon>Eurotiomycetes</taxon>
        <taxon>Eurotiomycetidae</taxon>
        <taxon>Eurotiales</taxon>
        <taxon>Aspergillaceae</taxon>
        <taxon>Penicillium</taxon>
    </lineage>
</organism>
<protein>
    <submittedName>
        <fullName evidence="2">DJ-1 domain, InhA-type</fullName>
    </submittedName>
</protein>
<name>A0A7T6XRM8_PENDI</name>
<proteinExistence type="predicted"/>
<dbReference type="SUPFAM" id="SSF52317">
    <property type="entry name" value="Class I glutamine amidotransferase-like"/>
    <property type="match status" value="1"/>
</dbReference>
<dbReference type="RefSeq" id="XP_014534599.1">
    <property type="nucleotide sequence ID" value="XM_014679113.1"/>
</dbReference>
<evidence type="ECO:0000313" key="2">
    <source>
        <dbReference type="EMBL" id="QQK45971.1"/>
    </source>
</evidence>
<evidence type="ECO:0000313" key="3">
    <source>
        <dbReference type="Proteomes" id="UP000595662"/>
    </source>
</evidence>
<dbReference type="InterPro" id="IPR029062">
    <property type="entry name" value="Class_I_gatase-like"/>
</dbReference>
<reference evidence="2 3" key="1">
    <citation type="submission" date="2020-08" db="EMBL/GenBank/DDBJ databases">
        <title>The completed genome sequence of the pathogenic ascomycete fungus Penicillium digitatum.</title>
        <authorList>
            <person name="Wang M."/>
        </authorList>
    </citation>
    <scope>NUCLEOTIDE SEQUENCE [LARGE SCALE GENOMIC DNA]</scope>
    <source>
        <strain evidence="2 3">PdW03</strain>
    </source>
</reference>
<sequence>MNPDGGNYYLNERQDGLYIISNSSETANDMSESQGKPAPLRVGIVLFPGFQALDVFGPVDCMNVLSWSHSVTLALISSTLEPVTTKSPASANAIGQSVVPTHTFATAPSLDLLFIPGGLGTRGSSPAIEEAISYVRNVYPQLGYLITVCTGAGLAARAGVLDGKRATTNKMAWAEITSLRVDVDWVPRARWVIDGKIWSSSGVSAGIDVTFAWIEEVYGSELARKISDSMEYTRHKDPTHDPFAELYGL</sequence>
<gene>
    <name evidence="2" type="ORF">Pdw03_0869</name>
</gene>
<dbReference type="PANTHER" id="PTHR43130:SF15">
    <property type="entry name" value="THIJ_PFPI FAMILY PROTEIN (AFU_ORTHOLOGUE AFUA_5G14240)"/>
    <property type="match status" value="1"/>
</dbReference>
<dbReference type="KEGG" id="pdp:PDIP_43090"/>
<dbReference type="OMA" id="VHPHTRF"/>
<dbReference type="GeneID" id="26232627"/>
<dbReference type="Gene3D" id="3.40.50.880">
    <property type="match status" value="1"/>
</dbReference>
<dbReference type="EMBL" id="CP060777">
    <property type="protein sequence ID" value="QQK45971.1"/>
    <property type="molecule type" value="Genomic_DNA"/>
</dbReference>
<feature type="domain" description="DJ-1/PfpI" evidence="1">
    <location>
        <begin position="41"/>
        <end position="215"/>
    </location>
</feature>
<dbReference type="CDD" id="cd03139">
    <property type="entry name" value="GATase1_PfpI_2"/>
    <property type="match status" value="1"/>
</dbReference>
<dbReference type="AlphaFoldDB" id="A0A7T6XRM8"/>
<accession>A0A7T6XRM8</accession>
<dbReference type="PANTHER" id="PTHR43130">
    <property type="entry name" value="ARAC-FAMILY TRANSCRIPTIONAL REGULATOR"/>
    <property type="match status" value="1"/>
</dbReference>
<dbReference type="VEuPathDB" id="FungiDB:PDIP_43090"/>
<dbReference type="InterPro" id="IPR052158">
    <property type="entry name" value="INH-QAR"/>
</dbReference>
<evidence type="ECO:0000259" key="1">
    <source>
        <dbReference type="Pfam" id="PF01965"/>
    </source>
</evidence>
<dbReference type="Pfam" id="PF01965">
    <property type="entry name" value="DJ-1_PfpI"/>
    <property type="match status" value="1"/>
</dbReference>
<dbReference type="Proteomes" id="UP000595662">
    <property type="component" value="Chromosome 4"/>
</dbReference>